<dbReference type="InterPro" id="IPR001940">
    <property type="entry name" value="Peptidase_S1C"/>
</dbReference>
<dbReference type="AlphaFoldDB" id="A0A7R9KNG9"/>
<organism evidence="4">
    <name type="scientific">Medioppia subpectinata</name>
    <dbReference type="NCBI Taxonomy" id="1979941"/>
    <lineage>
        <taxon>Eukaryota</taxon>
        <taxon>Metazoa</taxon>
        <taxon>Ecdysozoa</taxon>
        <taxon>Arthropoda</taxon>
        <taxon>Chelicerata</taxon>
        <taxon>Arachnida</taxon>
        <taxon>Acari</taxon>
        <taxon>Acariformes</taxon>
        <taxon>Sarcoptiformes</taxon>
        <taxon>Oribatida</taxon>
        <taxon>Brachypylina</taxon>
        <taxon>Oppioidea</taxon>
        <taxon>Oppiidae</taxon>
        <taxon>Medioppia</taxon>
    </lineage>
</organism>
<evidence type="ECO:0000256" key="2">
    <source>
        <dbReference type="ARBA" id="ARBA00022670"/>
    </source>
</evidence>
<dbReference type="InterPro" id="IPR009003">
    <property type="entry name" value="Peptidase_S1_PA"/>
</dbReference>
<dbReference type="Proteomes" id="UP000759131">
    <property type="component" value="Unassembled WGS sequence"/>
</dbReference>
<proteinExistence type="inferred from homology"/>
<evidence type="ECO:0000256" key="3">
    <source>
        <dbReference type="ARBA" id="ARBA00022801"/>
    </source>
</evidence>
<dbReference type="OrthoDB" id="17845at2759"/>
<dbReference type="GO" id="GO:0004252">
    <property type="term" value="F:serine-type endopeptidase activity"/>
    <property type="evidence" value="ECO:0007669"/>
    <property type="project" value="InterPro"/>
</dbReference>
<reference evidence="4" key="1">
    <citation type="submission" date="2020-11" db="EMBL/GenBank/DDBJ databases">
        <authorList>
            <person name="Tran Van P."/>
        </authorList>
    </citation>
    <scope>NUCLEOTIDE SEQUENCE</scope>
</reference>
<dbReference type="GO" id="GO:0006508">
    <property type="term" value="P:proteolysis"/>
    <property type="evidence" value="ECO:0007669"/>
    <property type="project" value="UniProtKB-KW"/>
</dbReference>
<dbReference type="Gene3D" id="2.40.10.120">
    <property type="match status" value="2"/>
</dbReference>
<evidence type="ECO:0008006" key="6">
    <source>
        <dbReference type="Google" id="ProtNLM"/>
    </source>
</evidence>
<sequence>MNDLINHAKIVSLMQSKRHLSLRSAHLVKSIHPMKEIYDKSLPSVVKINAQRGTGTGFIVDSNGLIVTNAHVVKDQTFVTIIFSQLYSMNSLLYSSSDDPNEDRDNQMQGQVVYVQPHNDLALIRLYVRRGVLTALSLSQRTHLTVGESVMAIGNPTLNFSPTHGVITCLSRSADSAVSVGVDTYFLPFSRIEHKYVIHSAPTTSGFSGGPVVDSNGEVVGVVMAHLFAVNACISADDIRVIGFTANNPLNNNTESIAQLTRALESDTNENITISIIREGENMDEFIGQNQVHIGNGDRIYIPQLALRSAYLDEYEKQMKPIYYNSMPSVVKIRSILGTATGFIVDDKGLIVTNAHVTGDFAYISVEFYGGYQTEDLLVGTEGTDAVHQLMGQVVCVQPLNDLALIRLHVMPGVLTPIKVSKRTDLTVGEPVMAIGNPLLTWSAAHGVITGLNRPDIQSVGFDKYYTGLSRTQHQYLIHSAPTVSGFSGGPILDLNGEVIGVSMAVILNTSIAVNATDVNQFLERGLEFEKNARKTKYSSEGKSLGVMLEKQSDNSLKKWFTNE</sequence>
<keyword evidence="3" id="KW-0378">Hydrolase</keyword>
<dbReference type="EMBL" id="OC857599">
    <property type="protein sequence ID" value="CAD7625383.1"/>
    <property type="molecule type" value="Genomic_DNA"/>
</dbReference>
<evidence type="ECO:0000313" key="4">
    <source>
        <dbReference type="EMBL" id="CAD7625383.1"/>
    </source>
</evidence>
<protein>
    <recommendedName>
        <fullName evidence="6">Serine protease</fullName>
    </recommendedName>
</protein>
<gene>
    <name evidence="4" type="ORF">OSB1V03_LOCUS5818</name>
</gene>
<name>A0A7R9KNG9_9ACAR</name>
<comment type="similarity">
    <text evidence="1">Belongs to the peptidase S1C family.</text>
</comment>
<dbReference type="PANTHER" id="PTHR43343:SF3">
    <property type="entry name" value="PROTEASE DO-LIKE 8, CHLOROPLASTIC"/>
    <property type="match status" value="1"/>
</dbReference>
<dbReference type="InterPro" id="IPR051201">
    <property type="entry name" value="Chloro_Bact_Ser_Proteases"/>
</dbReference>
<keyword evidence="2" id="KW-0645">Protease</keyword>
<evidence type="ECO:0000313" key="5">
    <source>
        <dbReference type="Proteomes" id="UP000759131"/>
    </source>
</evidence>
<accession>A0A7R9KNG9</accession>
<evidence type="ECO:0000256" key="1">
    <source>
        <dbReference type="ARBA" id="ARBA00010541"/>
    </source>
</evidence>
<dbReference type="PANTHER" id="PTHR43343">
    <property type="entry name" value="PEPTIDASE S12"/>
    <property type="match status" value="1"/>
</dbReference>
<dbReference type="Pfam" id="PF13365">
    <property type="entry name" value="Trypsin_2"/>
    <property type="match status" value="2"/>
</dbReference>
<keyword evidence="5" id="KW-1185">Reference proteome</keyword>
<dbReference type="PRINTS" id="PR00834">
    <property type="entry name" value="PROTEASES2C"/>
</dbReference>
<dbReference type="EMBL" id="CAJPIZ010003024">
    <property type="protein sequence ID" value="CAG2105813.1"/>
    <property type="molecule type" value="Genomic_DNA"/>
</dbReference>
<dbReference type="SUPFAM" id="SSF50494">
    <property type="entry name" value="Trypsin-like serine proteases"/>
    <property type="match status" value="2"/>
</dbReference>